<comment type="caution">
    <text evidence="4">The sequence shown here is derived from an EMBL/GenBank/DDBJ whole genome shotgun (WGS) entry which is preliminary data.</text>
</comment>
<dbReference type="InterPro" id="IPR018511">
    <property type="entry name" value="Hemolysin-typ_Ca-bd_CS"/>
</dbReference>
<reference evidence="4 5" key="1">
    <citation type="submission" date="2018-10" db="EMBL/GenBank/DDBJ databases">
        <title>Draft Genome Sequence of Ralstonia pseudosolanacearum (R. solanacearum phylotype I) Strain Tg03 Isolated from Luffa cylindrica in China.</title>
        <authorList>
            <person name="Yuan G.-Q."/>
            <person name="Li Q.-Q."/>
            <person name="Zhang Y.-W."/>
        </authorList>
    </citation>
    <scope>NUCLEOTIDE SEQUENCE [LARGE SCALE GENOMIC DNA]</scope>
    <source>
        <strain evidence="4 5">Tg03</strain>
    </source>
</reference>
<dbReference type="Pfam" id="PF05345">
    <property type="entry name" value="He_PIG"/>
    <property type="match status" value="1"/>
</dbReference>
<name>A0A454TIH2_9RALS</name>
<dbReference type="OrthoDB" id="6091599at2"/>
<dbReference type="PANTHER" id="PTHR38340:SF1">
    <property type="entry name" value="S-LAYER PROTEIN"/>
    <property type="match status" value="1"/>
</dbReference>
<dbReference type="GO" id="GO:0005576">
    <property type="term" value="C:extracellular region"/>
    <property type="evidence" value="ECO:0007669"/>
    <property type="project" value="UniProtKB-SubCell"/>
</dbReference>
<dbReference type="GO" id="GO:0005509">
    <property type="term" value="F:calcium ion binding"/>
    <property type="evidence" value="ECO:0007669"/>
    <property type="project" value="InterPro"/>
</dbReference>
<dbReference type="GO" id="GO:0016020">
    <property type="term" value="C:membrane"/>
    <property type="evidence" value="ECO:0007669"/>
    <property type="project" value="InterPro"/>
</dbReference>
<dbReference type="InterPro" id="IPR011049">
    <property type="entry name" value="Serralysin-like_metalloprot_C"/>
</dbReference>
<dbReference type="InterPro" id="IPR015919">
    <property type="entry name" value="Cadherin-like_sf"/>
</dbReference>
<dbReference type="Proteomes" id="UP000271222">
    <property type="component" value="Unassembled WGS sequence"/>
</dbReference>
<evidence type="ECO:0000259" key="3">
    <source>
        <dbReference type="SMART" id="SM00736"/>
    </source>
</evidence>
<sequence length="2812" mass="289821">MAGMSNNSNSYAFSSWTQLTNEAMTSLYLYGTLTPPVDLNNRTADPNRKVSVTLDAVDFMSAGPGRYANPSQVPFIKTLFGDKAALVAWMQKWGITDEHPWTVGELEDKIGRENLKGFFKHTLYQYKLDVKSSDYAARTYIYNSENFDLSRDTAVSFNTSEPNTPPQLFNVAFVPEADNFDFEGGGGVVTTVGNGLVLKPAIDPQNIGKNVTINFDEDSISRIPKRNTYYGPNDFSNDSTEYTKILAGFSGSALAANGAMRGVIDNLISTKTIEYERDGWKIVYGTTADDKLQAAAASSKSILVGGPGNDLLAGNGLANILMAGVGNDTLNGGIGYNEYDLVADGGVDTIYDVSGQGLVKINGKAYGAKTTFVSGEAFTWVDNIDGQTKYKFEKGSGNPSVGVLTITGGVLGSGQIVIKNFNLSRAQTDANGYLGIKFKGKTALAAGTNRSDDPFLDGTYSLSDISAAAKGALQTLTVYASAASATAQQITLALGGNSSLFKIVTGAGLLDFTAGALTVTIPPGADSVSLGLLYTGDDASATAQLTATLAYPNASAGDVGTSSNTFTVSFASSTNSNTVFDLSTKAGSTALYQLDTDQDIRIENARNGVYGWTWIQSKNGNDVIVGGDSPLPQLSVLHSSGGDDRIYAGTEVSLQDAIFRGESDSATSTSQLVLSGGSGDDQLYGGAGNDVLFGGDGSDTIVAGAGNDIIFADGDIGDYNMLEGLSGQTSWIDGAVDVSAGQLPRVSFYTSVGGWTGERDSVGGTVGTTYYLPFAINPLASTDFTQLMDITADDVAAANPGHYAYISFSHYHKGGVLTTNAGTGDDVIYAGAGDDVVNAGRGNDIVYGGTGNDVVAGYQGDDFIDGGDGDDILYGDYLSSVNGPSTITTTVYGHDVLTTNTLAPSQHGSDTLIGGAGNDQIFGGGGSDYILGGDGNDTIFGDDVVAIGAYAGNDYIDAGSGDDQVVGGGGSDYILGGDGNDYLVGDSQYEAANYQGNDYLDGGAGNDELRGGGGADTLLGGDGNDILIGDANETGDAIFTANNDDYLDGGAGDDYLDGQLGNDTLLGGDGNDVLYGGEGNDLLSGGTGNDVLHGGTGNDILDGGDGDDTLYGDEGDDTLYASKGNDLLAGGSGTDRYVFADGTAQSEMQDGALQVHTVIDDSDTDSRIEFDASVDPSTIRASVTPDGQLVVQFGTDGAFALLQGPSALGSVAFADGTVLSRREFLNNYLSTARDLSGSNQELAGSAMGDRLAATGGATVSGGKGDDLIDLSGAGNAVVYQAGDGADLLRPAGGQYAIRFGSNLSVDGLVINVDGDALVLTFQDQDGDSLRIEGAASRIDLRPTTLQFGDGSSITFDTLLSNYRQVLGGTDDNDTLTASTQLAVAYDILGGAGNDYLQGGNLGDMLAGGAGDDFLDGGQGDDVLIGGAGNDWLSDRYGANVFQFSAGDGSDQIAAISAASLLKFDSTVVASAIGFSLEPGSNGWDLIVSYGNGDEVRVSNGVMLQDGKTPTTTFSGIQFADGTQLTSSDILARMQGVQGQATAGSDILIGGGSDDLLDGGIGDDTLIGGAGSDTYRIHAGAGIDTIIDAGADQESIQFVDGIQPTDLVVRQIGNDLYIGTKDRTAGALVRDYFINTQKTWNVTASAAAFDLQAALVAPVTEVERLRRAFEDRQIVDIKKRLADYGGVDGYERSQISGRQTDWQYTGHPGVVNSSVVLQERSLDEAAANPAGSESYADRGTTEITTSGVSTYADIRYVQVPGQTYEIPQYYGRSGYSIPAGASSSLQINPDGSIHLMVTVAPHTEMRFFGYVTQAWTNTSTVEVFDHNVTLQNLAGTDASEMFILNPSDEYGNKGSLDFRGSISAGGGDDVIDLSAAQANNQDWWSGPHSNSPSAVDVGYGAFMDGGDGNDTIIGTEGMDFLVGGAGNDTLAGGLGADTYWIGRNAGDADVIDDEGYVSPDFLEEANAYGGVFPSDVVEFGPGISLSDVSYALLERQDKQGTILRLYINDSQHVDVMYDLLKRSAPGQVGIEFYRFDSGQTLTVDQLLAAIQPSAQHYGPVVNWAADFDDYQLAVQDDEFSMSIPADLFMHAGTNDVALTVTQADGSPLPAWLQFDPQTGTLSGQTPHGAAYYDFRVVATDSAGDESIRNFSLNVAGDHISTEYNADGSWQTTVQDMDGNRTTTFYAADGTRLRDEWSKTNGTYGTDRFSADGSSVHTTDSSWSGHTVVSDDGHGNVTHTYQTTWSYQNLVGSGVNDTFIVDHFGATIQEPVGGSNAVLRTSINFTVPNNVNQIVLTGNGYQRVVGNQANDSFAVTGVASSSAELVLGDGDNTVSGQNSNVSVYVGAGNNDVILGDGSNVVTVNRLQHTANAGNGNNEVYLGNGGNFVSLGNGNNTVGVGTGNNTITVGNGDNTLYAGHGAGTNTITFGDGVNVVTVGDGANTITGGGGNSTIWGGNGNNAITVGNGNDTISLGDGANVVTIGGGASHVSAGGGDNRITLGGGQNTINVGAGANTVVGGNGGNAVYAGDGANHIQLGDGNDTIGVGVGNNIIDAGGGDNTIYAGRGAGSNAITAGDGRNVVTVGDGVNVVHLGNGDSAVYAGNGDNQITLGLGNNTVNGGNGANVLAAGNGNNSIWLGAGNNQIAVGDGNNSIEVGSGSDSHNTIQVGDGTNTVAVAAGANDIRVGNGADIIQTGNGVNTIHMGSGQVTLTNYGGQDTVNFASTVQDDQLWFAQDGNDLLVTVDGTSSSLRLTDWFNGATHATLVAGDGHQLIDSQVNSLVQAMVQFSPPPVGQTTLSQPQQDNLMPVIAASWR</sequence>
<evidence type="ECO:0000313" key="4">
    <source>
        <dbReference type="EMBL" id="RNL99663.1"/>
    </source>
</evidence>
<dbReference type="InterPro" id="IPR006644">
    <property type="entry name" value="Cadg"/>
</dbReference>
<dbReference type="EMBL" id="RJTL01000084">
    <property type="protein sequence ID" value="RNL99663.1"/>
    <property type="molecule type" value="Genomic_DNA"/>
</dbReference>
<dbReference type="PROSITE" id="PS00330">
    <property type="entry name" value="HEMOLYSIN_CALCIUM"/>
    <property type="match status" value="8"/>
</dbReference>
<dbReference type="InterPro" id="IPR013783">
    <property type="entry name" value="Ig-like_fold"/>
</dbReference>
<feature type="domain" description="Dystroglycan-type cadherin-like" evidence="3">
    <location>
        <begin position="2058"/>
        <end position="2160"/>
    </location>
</feature>
<accession>A0A454TIH2</accession>
<gene>
    <name evidence="4" type="ORF">EGA29_25640</name>
</gene>
<comment type="subcellular location">
    <subcellularLocation>
        <location evidence="1">Secreted</location>
    </subcellularLocation>
</comment>
<dbReference type="SMART" id="SM00736">
    <property type="entry name" value="CADG"/>
    <property type="match status" value="1"/>
</dbReference>
<evidence type="ECO:0000256" key="1">
    <source>
        <dbReference type="ARBA" id="ARBA00004613"/>
    </source>
</evidence>
<dbReference type="Gene3D" id="2.150.10.10">
    <property type="entry name" value="Serralysin-like metalloprotease, C-terminal"/>
    <property type="match status" value="9"/>
</dbReference>
<dbReference type="SUPFAM" id="SSF49313">
    <property type="entry name" value="Cadherin-like"/>
    <property type="match status" value="1"/>
</dbReference>
<keyword evidence="2" id="KW-0964">Secreted</keyword>
<dbReference type="PANTHER" id="PTHR38340">
    <property type="entry name" value="S-LAYER PROTEIN"/>
    <property type="match status" value="1"/>
</dbReference>
<organism evidence="4 5">
    <name type="scientific">Ralstonia pseudosolanacearum</name>
    <dbReference type="NCBI Taxonomy" id="1310165"/>
    <lineage>
        <taxon>Bacteria</taxon>
        <taxon>Pseudomonadati</taxon>
        <taxon>Pseudomonadota</taxon>
        <taxon>Betaproteobacteria</taxon>
        <taxon>Burkholderiales</taxon>
        <taxon>Burkholderiaceae</taxon>
        <taxon>Ralstonia</taxon>
        <taxon>Ralstonia solanacearum species complex</taxon>
    </lineage>
</organism>
<dbReference type="PRINTS" id="PR00313">
    <property type="entry name" value="CABNDNGRPT"/>
</dbReference>
<dbReference type="InterPro" id="IPR001343">
    <property type="entry name" value="Hemolysn_Ca-bd"/>
</dbReference>
<dbReference type="Pfam" id="PF00353">
    <property type="entry name" value="HemolysinCabind"/>
    <property type="match status" value="20"/>
</dbReference>
<evidence type="ECO:0000256" key="2">
    <source>
        <dbReference type="ARBA" id="ARBA00022525"/>
    </source>
</evidence>
<evidence type="ECO:0000313" key="5">
    <source>
        <dbReference type="Proteomes" id="UP000271222"/>
    </source>
</evidence>
<dbReference type="SUPFAM" id="SSF51120">
    <property type="entry name" value="beta-Roll"/>
    <property type="match status" value="11"/>
</dbReference>
<dbReference type="InterPro" id="IPR050557">
    <property type="entry name" value="RTX_toxin/Mannuronan_C5-epim"/>
</dbReference>
<dbReference type="Gene3D" id="2.160.20.160">
    <property type="match status" value="2"/>
</dbReference>
<protein>
    <submittedName>
        <fullName evidence="4">Hemolysin-type protein</fullName>
    </submittedName>
</protein>
<proteinExistence type="predicted"/>
<dbReference type="Gene3D" id="2.60.40.10">
    <property type="entry name" value="Immunoglobulins"/>
    <property type="match status" value="1"/>
</dbReference>